<keyword evidence="1" id="KW-0560">Oxidoreductase</keyword>
<dbReference type="EMBL" id="LS974202">
    <property type="protein sequence ID" value="SSC11638.1"/>
    <property type="molecule type" value="Genomic_DNA"/>
</dbReference>
<dbReference type="SUPFAM" id="SSF53323">
    <property type="entry name" value="Pyruvate-ferredoxin oxidoreductase, PFOR, domain III"/>
    <property type="match status" value="1"/>
</dbReference>
<dbReference type="RefSeq" id="WP_169698085.1">
    <property type="nucleotide sequence ID" value="NZ_LS974202.1"/>
</dbReference>
<dbReference type="InterPro" id="IPR019752">
    <property type="entry name" value="Pyrv/ketoisovalerate_OxRed_cat"/>
</dbReference>
<proteinExistence type="predicted"/>
<evidence type="ECO:0000313" key="3">
    <source>
        <dbReference type="EMBL" id="SSC11638.1"/>
    </source>
</evidence>
<name>A0A7Z7PN75_9BACT</name>
<dbReference type="Proteomes" id="UP000250796">
    <property type="component" value="Chromosome MESINF"/>
</dbReference>
<dbReference type="InterPro" id="IPR002869">
    <property type="entry name" value="Pyrv_flavodox_OxRed_cen"/>
</dbReference>
<feature type="domain" description="Pyruvate/ketoisovalerate oxidoreductase catalytic" evidence="2">
    <location>
        <begin position="12"/>
        <end position="176"/>
    </location>
</feature>
<gene>
    <name evidence="3" type="ORF">MESINF_0189</name>
</gene>
<dbReference type="NCBIfam" id="TIGR02175">
    <property type="entry name" value="PorC_KorC"/>
    <property type="match status" value="1"/>
</dbReference>
<accession>A0A7Z7PN75</accession>
<evidence type="ECO:0000259" key="2">
    <source>
        <dbReference type="Pfam" id="PF01558"/>
    </source>
</evidence>
<organism evidence="3 4">
    <name type="scientific">Mesotoga infera</name>
    <dbReference type="NCBI Taxonomy" id="1236046"/>
    <lineage>
        <taxon>Bacteria</taxon>
        <taxon>Thermotogati</taxon>
        <taxon>Thermotogota</taxon>
        <taxon>Thermotogae</taxon>
        <taxon>Kosmotogales</taxon>
        <taxon>Kosmotogaceae</taxon>
        <taxon>Mesotoga</taxon>
    </lineage>
</organism>
<dbReference type="AlphaFoldDB" id="A0A7Z7PN75"/>
<evidence type="ECO:0000313" key="4">
    <source>
        <dbReference type="Proteomes" id="UP000250796"/>
    </source>
</evidence>
<dbReference type="Gene3D" id="3.40.920.10">
    <property type="entry name" value="Pyruvate-ferredoxin oxidoreductase, PFOR, domain III"/>
    <property type="match status" value="1"/>
</dbReference>
<protein>
    <submittedName>
        <fullName evidence="3">2-oxoacid:acceptor oxidoreductase, gamma subunit, pyruvate/2-ketoisovalerate family</fullName>
    </submittedName>
</protein>
<dbReference type="InterPro" id="IPR052554">
    <property type="entry name" value="2-oxoglutarate_synth_KorC"/>
</dbReference>
<dbReference type="Pfam" id="PF01558">
    <property type="entry name" value="POR"/>
    <property type="match status" value="1"/>
</dbReference>
<dbReference type="InterPro" id="IPR011894">
    <property type="entry name" value="PorC_KorC"/>
</dbReference>
<dbReference type="PANTHER" id="PTHR42730">
    <property type="entry name" value="2-OXOGLUTARATE SYNTHASE SUBUNIT KORC"/>
    <property type="match status" value="1"/>
</dbReference>
<sequence>MKEHLLVAAGFGGQGVMLLGQVIATAGMFDGKYTTWLPSYGPEMRGGTANCTVVINDEPIGSPITESPNELIVMNIPSLIKFEKQIQPGGVMIINTSVVDRESTRKDIEIVKIDAGAVAERLGNMKVANMVVLGAYIAKTGSVTLEGVRKAFEKKLTGEKATLIELNIQAVKAGMEAVEQ</sequence>
<dbReference type="PANTHER" id="PTHR42730:SF1">
    <property type="entry name" value="2-OXOGLUTARATE SYNTHASE SUBUNIT KORC"/>
    <property type="match status" value="1"/>
</dbReference>
<dbReference type="KEGG" id="minf:MESINF_0189"/>
<dbReference type="GO" id="GO:0016625">
    <property type="term" value="F:oxidoreductase activity, acting on the aldehyde or oxo group of donors, iron-sulfur protein as acceptor"/>
    <property type="evidence" value="ECO:0007669"/>
    <property type="project" value="InterPro"/>
</dbReference>
<evidence type="ECO:0000256" key="1">
    <source>
        <dbReference type="ARBA" id="ARBA00023002"/>
    </source>
</evidence>
<keyword evidence="4" id="KW-1185">Reference proteome</keyword>
<reference evidence="3 4" key="1">
    <citation type="submission" date="2017-01" db="EMBL/GenBank/DDBJ databases">
        <authorList>
            <person name="Erauso G."/>
        </authorList>
    </citation>
    <scope>NUCLEOTIDE SEQUENCE [LARGE SCALE GENOMIC DNA]</scope>
    <source>
        <strain evidence="3">MESINF1</strain>
    </source>
</reference>
<keyword evidence="3" id="KW-0670">Pyruvate</keyword>